<evidence type="ECO:0000256" key="3">
    <source>
        <dbReference type="ARBA" id="ARBA00022475"/>
    </source>
</evidence>
<dbReference type="GO" id="GO:0015628">
    <property type="term" value="P:protein secretion by the type II secretion system"/>
    <property type="evidence" value="ECO:0007669"/>
    <property type="project" value="UniProtKB-UniRule"/>
</dbReference>
<dbReference type="GO" id="GO:0005886">
    <property type="term" value="C:plasma membrane"/>
    <property type="evidence" value="ECO:0007669"/>
    <property type="project" value="UniProtKB-SubCell"/>
</dbReference>
<evidence type="ECO:0000259" key="10">
    <source>
        <dbReference type="Pfam" id="PF02501"/>
    </source>
</evidence>
<proteinExistence type="inferred from homology"/>
<dbReference type="Pfam" id="PF02501">
    <property type="entry name" value="T2SSI"/>
    <property type="match status" value="1"/>
</dbReference>
<dbReference type="Gene3D" id="3.30.1300.30">
    <property type="entry name" value="GSPII I/J protein-like"/>
    <property type="match status" value="1"/>
</dbReference>
<feature type="domain" description="Type II secretion system protein GspI C-terminal" evidence="10">
    <location>
        <begin position="45"/>
        <end position="128"/>
    </location>
</feature>
<keyword evidence="8 9" id="KW-0472">Membrane</keyword>
<keyword evidence="12" id="KW-1185">Reference proteome</keyword>
<evidence type="ECO:0000313" key="12">
    <source>
        <dbReference type="Proteomes" id="UP000569732"/>
    </source>
</evidence>
<dbReference type="PROSITE" id="PS00409">
    <property type="entry name" value="PROKAR_NTER_METHYL"/>
    <property type="match status" value="1"/>
</dbReference>
<dbReference type="InterPro" id="IPR003413">
    <property type="entry name" value="T2SS_GspI_C"/>
</dbReference>
<keyword evidence="5 9" id="KW-0997">Cell inner membrane</keyword>
<comment type="caution">
    <text evidence="11">The sequence shown here is derived from an EMBL/GenBank/DDBJ whole genome shotgun (WGS) entry which is preliminary data.</text>
</comment>
<dbReference type="AlphaFoldDB" id="A0A853I3K4"/>
<gene>
    <name evidence="11" type="primary">gspI</name>
    <name evidence="11" type="ORF">H0A36_02015</name>
</gene>
<feature type="transmembrane region" description="Helical" evidence="9">
    <location>
        <begin position="12"/>
        <end position="34"/>
    </location>
</feature>
<sequence length="132" mass="14724">MTFYQKSNQQGFTLLEVVVAVAVFAIAASMLLVAGGGAIQKTAYLEEKTLANLIAENYLVELKLEPDWPAVGEKTEEVVLAGRKWEVKHNVSQAGDEKRMRKIVVSVERKLDYHDGKPHLLAELQGYLVKLK</sequence>
<dbReference type="InterPro" id="IPR010052">
    <property type="entry name" value="T2SS_protein-GspI"/>
</dbReference>
<evidence type="ECO:0000256" key="9">
    <source>
        <dbReference type="RuleBase" id="RU368030"/>
    </source>
</evidence>
<reference evidence="11 12" key="1">
    <citation type="submission" date="2020-07" db="EMBL/GenBank/DDBJ databases">
        <title>Endozoicomonas sp. nov., isolated from sediment.</title>
        <authorList>
            <person name="Gu T."/>
        </authorList>
    </citation>
    <scope>NUCLEOTIDE SEQUENCE [LARGE SCALE GENOMIC DNA]</scope>
    <source>
        <strain evidence="11 12">SM1973</strain>
    </source>
</reference>
<comment type="similarity">
    <text evidence="2 9">Belongs to the GSP I family.</text>
</comment>
<dbReference type="SUPFAM" id="SSF54523">
    <property type="entry name" value="Pili subunits"/>
    <property type="match status" value="2"/>
</dbReference>
<comment type="function">
    <text evidence="9">Component of the type II secretion system required for the energy-dependent secretion of extracellular factors such as proteases and toxins from the periplasm.</text>
</comment>
<dbReference type="Pfam" id="PF07963">
    <property type="entry name" value="N_methyl"/>
    <property type="match status" value="1"/>
</dbReference>
<evidence type="ECO:0000256" key="5">
    <source>
        <dbReference type="ARBA" id="ARBA00022519"/>
    </source>
</evidence>
<dbReference type="Proteomes" id="UP000569732">
    <property type="component" value="Unassembled WGS sequence"/>
</dbReference>
<evidence type="ECO:0000256" key="8">
    <source>
        <dbReference type="ARBA" id="ARBA00023136"/>
    </source>
</evidence>
<keyword evidence="4 9" id="KW-0488">Methylation</keyword>
<accession>A0A853I3K4</accession>
<comment type="subunit">
    <text evidence="9">Type II secretion is composed of four main components: the outer membrane complex, the inner membrane complex, the cytoplasmic secretion ATPase and the periplasm-spanning pseudopilus.</text>
</comment>
<dbReference type="PANTHER" id="PTHR38779">
    <property type="entry name" value="TYPE II SECRETION SYSTEM PROTEIN I-RELATED"/>
    <property type="match status" value="1"/>
</dbReference>
<name>A0A853I3K4_9GAMM</name>
<protein>
    <recommendedName>
        <fullName evidence="9">Type II secretion system protein I</fullName>
        <shortName evidence="9">T2SS minor pseudopilin I</shortName>
    </recommendedName>
</protein>
<evidence type="ECO:0000256" key="6">
    <source>
        <dbReference type="ARBA" id="ARBA00022692"/>
    </source>
</evidence>
<dbReference type="NCBIfam" id="TIGR02532">
    <property type="entry name" value="IV_pilin_GFxxxE"/>
    <property type="match status" value="1"/>
</dbReference>
<dbReference type="RefSeq" id="WP_180566796.1">
    <property type="nucleotide sequence ID" value="NZ_JACCKB010000002.1"/>
</dbReference>
<organism evidence="11 12">
    <name type="scientific">Spartinivicinus marinus</name>
    <dbReference type="NCBI Taxonomy" id="2994442"/>
    <lineage>
        <taxon>Bacteria</taxon>
        <taxon>Pseudomonadati</taxon>
        <taxon>Pseudomonadota</taxon>
        <taxon>Gammaproteobacteria</taxon>
        <taxon>Oceanospirillales</taxon>
        <taxon>Zooshikellaceae</taxon>
        <taxon>Spartinivicinus</taxon>
    </lineage>
</organism>
<dbReference type="InterPro" id="IPR012902">
    <property type="entry name" value="N_methyl_site"/>
</dbReference>
<keyword evidence="7 9" id="KW-1133">Transmembrane helix</keyword>
<dbReference type="NCBIfam" id="TIGR01707">
    <property type="entry name" value="gspI"/>
    <property type="match status" value="1"/>
</dbReference>
<comment type="subcellular location">
    <subcellularLocation>
        <location evidence="1 9">Cell inner membrane</location>
        <topology evidence="1 9">Single-pass membrane protein</topology>
    </subcellularLocation>
</comment>
<dbReference type="InterPro" id="IPR045584">
    <property type="entry name" value="Pilin-like"/>
</dbReference>
<evidence type="ECO:0000313" key="11">
    <source>
        <dbReference type="EMBL" id="NYZ64764.1"/>
    </source>
</evidence>
<dbReference type="GO" id="GO:0015627">
    <property type="term" value="C:type II protein secretion system complex"/>
    <property type="evidence" value="ECO:0007669"/>
    <property type="project" value="UniProtKB-UniRule"/>
</dbReference>
<comment type="PTM">
    <text evidence="9">Cleaved by prepilin peptidase.</text>
</comment>
<evidence type="ECO:0000256" key="1">
    <source>
        <dbReference type="ARBA" id="ARBA00004377"/>
    </source>
</evidence>
<dbReference type="EMBL" id="JACCKB010000002">
    <property type="protein sequence ID" value="NYZ64764.1"/>
    <property type="molecule type" value="Genomic_DNA"/>
</dbReference>
<dbReference type="PANTHER" id="PTHR38779:SF2">
    <property type="entry name" value="TYPE II SECRETION SYSTEM PROTEIN I-RELATED"/>
    <property type="match status" value="1"/>
</dbReference>
<keyword evidence="6 9" id="KW-0812">Transmembrane</keyword>
<evidence type="ECO:0000256" key="4">
    <source>
        <dbReference type="ARBA" id="ARBA00022481"/>
    </source>
</evidence>
<evidence type="ECO:0000256" key="7">
    <source>
        <dbReference type="ARBA" id="ARBA00022989"/>
    </source>
</evidence>
<keyword evidence="3" id="KW-1003">Cell membrane</keyword>
<evidence type="ECO:0000256" key="2">
    <source>
        <dbReference type="ARBA" id="ARBA00008358"/>
    </source>
</evidence>